<reference evidence="1" key="1">
    <citation type="journal article" date="2015" name="Nature">
        <title>Complex archaea that bridge the gap between prokaryotes and eukaryotes.</title>
        <authorList>
            <person name="Spang A."/>
            <person name="Saw J.H."/>
            <person name="Jorgensen S.L."/>
            <person name="Zaremba-Niedzwiedzka K."/>
            <person name="Martijn J."/>
            <person name="Lind A.E."/>
            <person name="van Eijk R."/>
            <person name="Schleper C."/>
            <person name="Guy L."/>
            <person name="Ettema T.J."/>
        </authorList>
    </citation>
    <scope>NUCLEOTIDE SEQUENCE</scope>
</reference>
<comment type="caution">
    <text evidence="1">The sequence shown here is derived from an EMBL/GenBank/DDBJ whole genome shotgun (WGS) entry which is preliminary data.</text>
</comment>
<protein>
    <submittedName>
        <fullName evidence="1">Uncharacterized protein</fullName>
    </submittedName>
</protein>
<accession>A0A0F9RAQ1</accession>
<organism evidence="1">
    <name type="scientific">marine sediment metagenome</name>
    <dbReference type="NCBI Taxonomy" id="412755"/>
    <lineage>
        <taxon>unclassified sequences</taxon>
        <taxon>metagenomes</taxon>
        <taxon>ecological metagenomes</taxon>
    </lineage>
</organism>
<dbReference type="AlphaFoldDB" id="A0A0F9RAQ1"/>
<name>A0A0F9RAQ1_9ZZZZ</name>
<proteinExistence type="predicted"/>
<dbReference type="EMBL" id="LAZR01000964">
    <property type="protein sequence ID" value="KKN53600.1"/>
    <property type="molecule type" value="Genomic_DNA"/>
</dbReference>
<sequence>MSVFVAVLEPNPNCKLGCNGSGKIRHYRKVDTQEHRKICICSCVFIQYESDDFEEVLKHMAKLSGRPVGRKSGIVTAEEARLGV</sequence>
<evidence type="ECO:0000313" key="1">
    <source>
        <dbReference type="EMBL" id="KKN53600.1"/>
    </source>
</evidence>
<gene>
    <name evidence="1" type="ORF">LCGC14_0600960</name>
</gene>